<feature type="region of interest" description="Disordered" evidence="8">
    <location>
        <begin position="123"/>
        <end position="205"/>
    </location>
</feature>
<dbReference type="FunFam" id="1.20.900.10:FF:000006">
    <property type="entry name" value="Rho guanine nucleotide exchange factor (GEF) 11"/>
    <property type="match status" value="1"/>
</dbReference>
<dbReference type="InterPro" id="IPR011993">
    <property type="entry name" value="PH-like_dom_sf"/>
</dbReference>
<evidence type="ECO:0000313" key="11">
    <source>
        <dbReference type="Proteomes" id="UP000308365"/>
    </source>
</evidence>
<dbReference type="GO" id="GO:0035556">
    <property type="term" value="P:intracellular signal transduction"/>
    <property type="evidence" value="ECO:0007669"/>
    <property type="project" value="InterPro"/>
</dbReference>
<evidence type="ECO:0000256" key="5">
    <source>
        <dbReference type="ARBA" id="ARBA00022553"/>
    </source>
</evidence>
<feature type="region of interest" description="Disordered" evidence="8">
    <location>
        <begin position="225"/>
        <end position="273"/>
    </location>
</feature>
<dbReference type="Pfam" id="PF09128">
    <property type="entry name" value="RGS-like"/>
    <property type="match status" value="1"/>
</dbReference>
<protein>
    <recommendedName>
        <fullName evidence="9">DH domain-containing protein</fullName>
    </recommendedName>
</protein>
<feature type="compositionally biased region" description="Basic and acidic residues" evidence="8">
    <location>
        <begin position="691"/>
        <end position="700"/>
    </location>
</feature>
<dbReference type="GO" id="GO:0005085">
    <property type="term" value="F:guanyl-nucleotide exchange factor activity"/>
    <property type="evidence" value="ECO:0007669"/>
    <property type="project" value="UniProtKB-KW"/>
</dbReference>
<feature type="domain" description="DH" evidence="9">
    <location>
        <begin position="342"/>
        <end position="532"/>
    </location>
</feature>
<dbReference type="PANTHER" id="PTHR45872:SF3">
    <property type="entry name" value="RHO GUANINE NUCLEOTIDE EXCHANGE FACTOR 12"/>
    <property type="match status" value="1"/>
</dbReference>
<feature type="non-terminal residue" evidence="10">
    <location>
        <position position="1"/>
    </location>
</feature>
<dbReference type="GO" id="GO:0005737">
    <property type="term" value="C:cytoplasm"/>
    <property type="evidence" value="ECO:0007669"/>
    <property type="project" value="UniProtKB-SubCell"/>
</dbReference>
<dbReference type="SMART" id="SM00325">
    <property type="entry name" value="RhoGEF"/>
    <property type="match status" value="1"/>
</dbReference>
<dbReference type="GO" id="GO:0005096">
    <property type="term" value="F:GTPase activator activity"/>
    <property type="evidence" value="ECO:0007669"/>
    <property type="project" value="UniProtKB-KW"/>
</dbReference>
<feature type="region of interest" description="Disordered" evidence="8">
    <location>
        <begin position="669"/>
        <end position="733"/>
    </location>
</feature>
<dbReference type="InterPro" id="IPR015212">
    <property type="entry name" value="RGS-like_dom"/>
</dbReference>
<dbReference type="InterPro" id="IPR041020">
    <property type="entry name" value="PH_16"/>
</dbReference>
<comment type="subcellular location">
    <subcellularLocation>
        <location evidence="2">Cytoplasm</location>
    </subcellularLocation>
    <subcellularLocation>
        <location evidence="1">Membrane</location>
    </subcellularLocation>
</comment>
<dbReference type="InterPro" id="IPR044926">
    <property type="entry name" value="RGS_subdomain_2"/>
</dbReference>
<evidence type="ECO:0000256" key="2">
    <source>
        <dbReference type="ARBA" id="ARBA00004496"/>
    </source>
</evidence>
<feature type="compositionally biased region" description="Basic and acidic residues" evidence="8">
    <location>
        <begin position="137"/>
        <end position="147"/>
    </location>
</feature>
<keyword evidence="7" id="KW-0472">Membrane</keyword>
<dbReference type="SUPFAM" id="SSF50729">
    <property type="entry name" value="PH domain-like"/>
    <property type="match status" value="1"/>
</dbReference>
<dbReference type="GO" id="GO:0001664">
    <property type="term" value="F:G protein-coupled receptor binding"/>
    <property type="evidence" value="ECO:0007669"/>
    <property type="project" value="TreeGrafter"/>
</dbReference>
<dbReference type="Gene3D" id="2.30.29.30">
    <property type="entry name" value="Pleckstrin-homology domain (PH domain)/Phosphotyrosine-binding domain (PTB)"/>
    <property type="match status" value="2"/>
</dbReference>
<dbReference type="PROSITE" id="PS50010">
    <property type="entry name" value="DH_2"/>
    <property type="match status" value="1"/>
</dbReference>
<feature type="region of interest" description="Disordered" evidence="8">
    <location>
        <begin position="903"/>
        <end position="949"/>
    </location>
</feature>
<dbReference type="Proteomes" id="UP000308365">
    <property type="component" value="Unassembled WGS sequence"/>
</dbReference>
<evidence type="ECO:0000256" key="6">
    <source>
        <dbReference type="ARBA" id="ARBA00022658"/>
    </source>
</evidence>
<dbReference type="InterPro" id="IPR036305">
    <property type="entry name" value="RGS_sf"/>
</dbReference>
<evidence type="ECO:0000256" key="7">
    <source>
        <dbReference type="ARBA" id="ARBA00023136"/>
    </source>
</evidence>
<keyword evidence="3" id="KW-0343">GTPase activation</keyword>
<dbReference type="Pfam" id="PF00621">
    <property type="entry name" value="RhoGEF"/>
    <property type="match status" value="1"/>
</dbReference>
<keyword evidence="6" id="KW-0344">Guanine-nucleotide releasing factor</keyword>
<sequence>HLKVSVPDEISVDLEKRRPELIPEDLHRHYIQTMQERVHPEVQRHLEDFRQKRSMGLTLAESELTKIDAERDKDRVTLEKERACAEQIVAKIEEVFSTMQYVILMYMKHLGVKVKEPRNLEHKRGRIGFLPKIKQSMKKDREGEEKGKRRGFPSILGPPRRPSRHDNSAIGRAMELQKQRHPKHISTPSSVSPEPQDSAKLRQSGLTSEGADIGYLPANSMSSMVSGATLSQEGGKENDMGSKQVGETPASGDSLDGTPRTPSTIFDFPPPPLDQVQEEEWEMERVTEHGTPKPFRKFDSVAFGESQSEDEQFENDFETDPPNWQQLVSREVLLALKPCEIKRQEVINELFYTERAHVRTLKVLDQVFYQRVSREGILSPSELRKIFSNLEDILQLHIGLNEQMKAVRKRNETSVIDQIGEDLLTWFSGPGEEKLKHAAATFCSNQPFALEMIKSRQKKDSRFQTFVQDAESNPLCRRLQLKDIIPTQMQRLTKYPLLLDNIAKYTEWPTEREKVKKAADHCRQILNYVNQAVKEAENKQRLEDYQRRLDTSNLKLSEYPNVEELRNLDLTKRKMIHEGPLVWKVNRDKTIDLYTLLLEDILVLLQKQDDRLVLRCHSKILASTDNKALFVISMSDNGAQIYELVAQTVSEKTVWQDLICRMAASVKEQSTKPIPLPQSPPCEGDNDEEEPPKLKVEHHGISVTGLQSPDRDLGLESPLMSSKPQSHSLDTSGKSEVDDLFVAERQFAKEQHADGTLKEVGVNYQITIPDPHLPVSEERCRTASLGVQADSGTQKPDNIKAYHPCEGQMPFRTGTGDISTCYSPRTSTESSAPRDSVVLAFQDSQASSILVMDHMIMTPEMPPAEPGGGLDESGEHFFDAREAHSDGNPSEGTCLILDGYETVQESSTDEEIASSLPPQPATGIPSMDSTRRQQRSPQNAHSDGAVSPFTPEFLVQQRWGAMEDSCLEIRSPSSCADSQSQIMEYIRKIEADLEHLKKVEESYSILCQRLAGSALTDKHSGM</sequence>
<keyword evidence="5" id="KW-0597">Phosphoprotein</keyword>
<dbReference type="EMBL" id="RWIC01000671">
    <property type="protein sequence ID" value="TKC41152.1"/>
    <property type="molecule type" value="Genomic_DNA"/>
</dbReference>
<dbReference type="PANTHER" id="PTHR45872">
    <property type="entry name" value="RHO GUANINE NUCLEOTIDE EXCHANGE FACTOR 2, ISOFORM D"/>
    <property type="match status" value="1"/>
</dbReference>
<evidence type="ECO:0000256" key="8">
    <source>
        <dbReference type="SAM" id="MobiDB-lite"/>
    </source>
</evidence>
<dbReference type="InterPro" id="IPR035899">
    <property type="entry name" value="DBL_dom_sf"/>
</dbReference>
<dbReference type="InterPro" id="IPR001331">
    <property type="entry name" value="GDS_CDC24_CS"/>
</dbReference>
<dbReference type="CDD" id="cd00160">
    <property type="entry name" value="RhoGEF"/>
    <property type="match status" value="1"/>
</dbReference>
<proteinExistence type="predicted"/>
<evidence type="ECO:0000256" key="3">
    <source>
        <dbReference type="ARBA" id="ARBA00022468"/>
    </source>
</evidence>
<dbReference type="AlphaFoldDB" id="A0A4U1EWP3"/>
<reference evidence="11" key="1">
    <citation type="journal article" date="2019" name="IScience">
        <title>Narwhal Genome Reveals Long-Term Low Genetic Diversity despite Current Large Abundance Size.</title>
        <authorList>
            <person name="Westbury M.V."/>
            <person name="Petersen B."/>
            <person name="Garde E."/>
            <person name="Heide-Jorgensen M.P."/>
            <person name="Lorenzen E.D."/>
        </authorList>
    </citation>
    <scope>NUCLEOTIDE SEQUENCE [LARGE SCALE GENOMIC DNA]</scope>
</reference>
<organism evidence="10 11">
    <name type="scientific">Monodon monoceros</name>
    <name type="common">Narwhal</name>
    <name type="synonym">Ceratodon monodon</name>
    <dbReference type="NCBI Taxonomy" id="40151"/>
    <lineage>
        <taxon>Eukaryota</taxon>
        <taxon>Metazoa</taxon>
        <taxon>Chordata</taxon>
        <taxon>Craniata</taxon>
        <taxon>Vertebrata</taxon>
        <taxon>Euteleostomi</taxon>
        <taxon>Mammalia</taxon>
        <taxon>Eutheria</taxon>
        <taxon>Laurasiatheria</taxon>
        <taxon>Artiodactyla</taxon>
        <taxon>Whippomorpha</taxon>
        <taxon>Cetacea</taxon>
        <taxon>Odontoceti</taxon>
        <taxon>Monodontidae</taxon>
        <taxon>Monodon</taxon>
    </lineage>
</organism>
<dbReference type="Gene3D" id="1.20.900.10">
    <property type="entry name" value="Dbl homology (DH) domain"/>
    <property type="match status" value="1"/>
</dbReference>
<dbReference type="SUPFAM" id="SSF48097">
    <property type="entry name" value="Regulator of G-protein signaling, RGS"/>
    <property type="match status" value="1"/>
</dbReference>
<dbReference type="Gene3D" id="1.10.167.10">
    <property type="entry name" value="Regulator of G-protein Signalling 4, domain 2"/>
    <property type="match status" value="1"/>
</dbReference>
<evidence type="ECO:0000259" key="9">
    <source>
        <dbReference type="PROSITE" id="PS50010"/>
    </source>
</evidence>
<dbReference type="GO" id="GO:0016020">
    <property type="term" value="C:membrane"/>
    <property type="evidence" value="ECO:0007669"/>
    <property type="project" value="UniProtKB-SubCell"/>
</dbReference>
<dbReference type="SUPFAM" id="SSF48065">
    <property type="entry name" value="DBL homology domain (DH-domain)"/>
    <property type="match status" value="1"/>
</dbReference>
<dbReference type="PROSITE" id="PS00741">
    <property type="entry name" value="DH_1"/>
    <property type="match status" value="1"/>
</dbReference>
<name>A0A4U1EWP3_MONMO</name>
<dbReference type="InterPro" id="IPR000219">
    <property type="entry name" value="DH_dom"/>
</dbReference>
<evidence type="ECO:0000256" key="4">
    <source>
        <dbReference type="ARBA" id="ARBA00022490"/>
    </source>
</evidence>
<feature type="compositionally biased region" description="Polar residues" evidence="8">
    <location>
        <begin position="719"/>
        <end position="733"/>
    </location>
</feature>
<gene>
    <name evidence="10" type="ORF">EI555_002303</name>
</gene>
<comment type="caution">
    <text evidence="10">The sequence shown here is derived from an EMBL/GenBank/DDBJ whole genome shotgun (WGS) entry which is preliminary data.</text>
</comment>
<keyword evidence="4" id="KW-0963">Cytoplasm</keyword>
<feature type="compositionally biased region" description="Polar residues" evidence="8">
    <location>
        <begin position="186"/>
        <end position="195"/>
    </location>
</feature>
<dbReference type="Pfam" id="PF17838">
    <property type="entry name" value="PH_16"/>
    <property type="match status" value="1"/>
</dbReference>
<evidence type="ECO:0000313" key="10">
    <source>
        <dbReference type="EMBL" id="TKC41152.1"/>
    </source>
</evidence>
<evidence type="ECO:0000256" key="1">
    <source>
        <dbReference type="ARBA" id="ARBA00004370"/>
    </source>
</evidence>
<accession>A0A4U1EWP3</accession>
<dbReference type="GO" id="GO:0007186">
    <property type="term" value="P:G protein-coupled receptor signaling pathway"/>
    <property type="evidence" value="ECO:0007669"/>
    <property type="project" value="TreeGrafter"/>
</dbReference>